<dbReference type="InterPro" id="IPR032675">
    <property type="entry name" value="LRR_dom_sf"/>
</dbReference>
<dbReference type="EMBL" id="BPWL01000002">
    <property type="protein sequence ID" value="GJJ07029.1"/>
    <property type="molecule type" value="Genomic_DNA"/>
</dbReference>
<comment type="caution">
    <text evidence="1">The sequence shown here is derived from an EMBL/GenBank/DDBJ whole genome shotgun (WGS) entry which is preliminary data.</text>
</comment>
<dbReference type="Gene3D" id="3.80.10.10">
    <property type="entry name" value="Ribonuclease Inhibitor"/>
    <property type="match status" value="1"/>
</dbReference>
<dbReference type="Proteomes" id="UP001050691">
    <property type="component" value="Unassembled WGS sequence"/>
</dbReference>
<accession>A0AAV5A2P9</accession>
<evidence type="ECO:0000313" key="2">
    <source>
        <dbReference type="Proteomes" id="UP001050691"/>
    </source>
</evidence>
<name>A0AAV5A2P9_9AGAM</name>
<keyword evidence="2" id="KW-1185">Reference proteome</keyword>
<sequence length="484" mass="56008">MFDTRRYSRYALLETCAHPLSIDLKKSDITRWNRALQKPSLFRNTHELILDTVLSIHLDNLDTNTKRRLHEGLLHMMNVRRAKFTYTRALGQLEEILDALAHSKCSLEEIDLGLCFQRSGETPPSMNAMKELPIWTKFDLSVLSKLAIQLRSDSRFPILGEITFLGHMLSNAHILTHLHLTIEHTDPVVFLNLLEYTWPNLENLTINGTISLVPTGAHLNPSDLINFFKRHSNLTTLSFSSNIFPQFSILPPYITTEHLPKLESFSYDIPINFEAFEGLQVKLDQVLSPASARRLRHLTIDERDAEHSNMDIYKELTSLQSCCITSRFIIPLVYNNVYRILDSLVGHATNLQKIFLPPHTAHYYERLEEDHFMPLPFLRGLPNLTHLSGLWLTGTLGSELTWQRLLQEFHHFDKLRFVIPAEISQRDEKRALFYKLNRDYKGARAAEAVQGTILPNDMEYLSWGGFYRGMVKEVQTKLDFITWP</sequence>
<dbReference type="SUPFAM" id="SSF52047">
    <property type="entry name" value="RNI-like"/>
    <property type="match status" value="1"/>
</dbReference>
<protein>
    <submittedName>
        <fullName evidence="1">Uncharacterized protein</fullName>
    </submittedName>
</protein>
<gene>
    <name evidence="1" type="ORF">Clacol_001227</name>
</gene>
<proteinExistence type="predicted"/>
<evidence type="ECO:0000313" key="1">
    <source>
        <dbReference type="EMBL" id="GJJ07029.1"/>
    </source>
</evidence>
<organism evidence="1 2">
    <name type="scientific">Clathrus columnatus</name>
    <dbReference type="NCBI Taxonomy" id="1419009"/>
    <lineage>
        <taxon>Eukaryota</taxon>
        <taxon>Fungi</taxon>
        <taxon>Dikarya</taxon>
        <taxon>Basidiomycota</taxon>
        <taxon>Agaricomycotina</taxon>
        <taxon>Agaricomycetes</taxon>
        <taxon>Phallomycetidae</taxon>
        <taxon>Phallales</taxon>
        <taxon>Clathraceae</taxon>
        <taxon>Clathrus</taxon>
    </lineage>
</organism>
<dbReference type="AlphaFoldDB" id="A0AAV5A2P9"/>
<reference evidence="1" key="1">
    <citation type="submission" date="2021-10" db="EMBL/GenBank/DDBJ databases">
        <title>De novo Genome Assembly of Clathrus columnatus (Basidiomycota, Fungi) Using Illumina and Nanopore Sequence Data.</title>
        <authorList>
            <person name="Ogiso-Tanaka E."/>
            <person name="Itagaki H."/>
            <person name="Hosoya T."/>
            <person name="Hosaka K."/>
        </authorList>
    </citation>
    <scope>NUCLEOTIDE SEQUENCE</scope>
    <source>
        <strain evidence="1">MO-923</strain>
    </source>
</reference>